<evidence type="ECO:0000256" key="1">
    <source>
        <dbReference type="ARBA" id="ARBA00004743"/>
    </source>
</evidence>
<dbReference type="InterPro" id="IPR036230">
    <property type="entry name" value="LeuA_allosteric_dom_sf"/>
</dbReference>
<evidence type="ECO:0000256" key="2">
    <source>
        <dbReference type="ARBA" id="ARBA00006154"/>
    </source>
</evidence>
<keyword evidence="6" id="KW-0100">Branched-chain amino acid biosynthesis</keyword>
<proteinExistence type="inferred from homology"/>
<protein>
    <recommendedName>
        <fullName evidence="8">Citramalate synthase</fullName>
        <ecNumber evidence="8">2.3.3.21</ecNumber>
    </recommendedName>
</protein>
<evidence type="ECO:0000313" key="11">
    <source>
        <dbReference type="EMBL" id="TWT47629.1"/>
    </source>
</evidence>
<dbReference type="PROSITE" id="PS00815">
    <property type="entry name" value="AIPM_HOMOCIT_SYNTH_1"/>
    <property type="match status" value="1"/>
</dbReference>
<dbReference type="Pfam" id="PF22617">
    <property type="entry name" value="HCS_D2"/>
    <property type="match status" value="1"/>
</dbReference>
<evidence type="ECO:0000256" key="9">
    <source>
        <dbReference type="RuleBase" id="RU003523"/>
    </source>
</evidence>
<keyword evidence="11" id="KW-0012">Acyltransferase</keyword>
<dbReference type="GO" id="GO:0043714">
    <property type="term" value="F:(R)-citramalate synthase activity"/>
    <property type="evidence" value="ECO:0007669"/>
    <property type="project" value="UniProtKB-UniRule"/>
</dbReference>
<dbReference type="OrthoDB" id="9804858at2"/>
<evidence type="ECO:0000259" key="10">
    <source>
        <dbReference type="PROSITE" id="PS50991"/>
    </source>
</evidence>
<evidence type="ECO:0000256" key="3">
    <source>
        <dbReference type="ARBA" id="ARBA00022605"/>
    </source>
</evidence>
<dbReference type="PROSITE" id="PS50991">
    <property type="entry name" value="PYR_CT"/>
    <property type="match status" value="1"/>
</dbReference>
<dbReference type="InterPro" id="IPR013709">
    <property type="entry name" value="2-isopropylmalate_synth_dimer"/>
</dbReference>
<dbReference type="InterPro" id="IPR005675">
    <property type="entry name" value="Citramal_synthase"/>
</dbReference>
<feature type="domain" description="Pyruvate carboxyltransferase" evidence="10">
    <location>
        <begin position="4"/>
        <end position="270"/>
    </location>
</feature>
<dbReference type="SMART" id="SM00917">
    <property type="entry name" value="LeuA_dimer"/>
    <property type="match status" value="1"/>
</dbReference>
<accession>A0A5C5WC27</accession>
<evidence type="ECO:0000313" key="12">
    <source>
        <dbReference type="Proteomes" id="UP000318995"/>
    </source>
</evidence>
<organism evidence="11 12">
    <name type="scientific">Botrimarina hoheduenensis</name>
    <dbReference type="NCBI Taxonomy" id="2528000"/>
    <lineage>
        <taxon>Bacteria</taxon>
        <taxon>Pseudomonadati</taxon>
        <taxon>Planctomycetota</taxon>
        <taxon>Planctomycetia</taxon>
        <taxon>Pirellulales</taxon>
        <taxon>Lacipirellulaceae</taxon>
        <taxon>Botrimarina</taxon>
    </lineage>
</organism>
<comment type="similarity">
    <text evidence="2 9">Belongs to the alpha-IPM synthase/homocitrate synthase family.</text>
</comment>
<dbReference type="NCBIfam" id="TIGR00977">
    <property type="entry name" value="citramal_synth"/>
    <property type="match status" value="1"/>
</dbReference>
<dbReference type="RefSeq" id="WP_146572374.1">
    <property type="nucleotide sequence ID" value="NZ_SJPH01000002.1"/>
</dbReference>
<comment type="pathway">
    <text evidence="1">Amino-acid biosynthesis; L-isoleucine biosynthesis; 2-oxobutanoate from pyruvate: step 1/3.</text>
</comment>
<dbReference type="InterPro" id="IPR054691">
    <property type="entry name" value="LeuA/HCS_post-cat"/>
</dbReference>
<dbReference type="EMBL" id="SJPH01000002">
    <property type="protein sequence ID" value="TWT47629.1"/>
    <property type="molecule type" value="Genomic_DNA"/>
</dbReference>
<dbReference type="InterPro" id="IPR013785">
    <property type="entry name" value="Aldolase_TIM"/>
</dbReference>
<dbReference type="SUPFAM" id="SSF51569">
    <property type="entry name" value="Aldolase"/>
    <property type="match status" value="1"/>
</dbReference>
<dbReference type="Pfam" id="PF00682">
    <property type="entry name" value="HMGL-like"/>
    <property type="match status" value="1"/>
</dbReference>
<evidence type="ECO:0000256" key="6">
    <source>
        <dbReference type="ARBA" id="ARBA00023304"/>
    </source>
</evidence>
<dbReference type="PANTHER" id="PTHR43538">
    <property type="entry name" value="ALPHA-IPM SYNTHASE/HOMOCITRATE SYNTHASE"/>
    <property type="match status" value="1"/>
</dbReference>
<dbReference type="SUPFAM" id="SSF110921">
    <property type="entry name" value="2-isopropylmalate synthase LeuA, allosteric (dimerisation) domain"/>
    <property type="match status" value="1"/>
</dbReference>
<evidence type="ECO:0000256" key="4">
    <source>
        <dbReference type="ARBA" id="ARBA00022624"/>
    </source>
</evidence>
<dbReference type="PANTHER" id="PTHR43538:SF1">
    <property type="entry name" value="(R)-CITRAMALATE SYNTHASE"/>
    <property type="match status" value="1"/>
</dbReference>
<dbReference type="Gene3D" id="1.10.238.260">
    <property type="match status" value="1"/>
</dbReference>
<dbReference type="CDD" id="cd07941">
    <property type="entry name" value="DRE_TIM_LeuA3"/>
    <property type="match status" value="1"/>
</dbReference>
<reference evidence="11 12" key="1">
    <citation type="submission" date="2019-02" db="EMBL/GenBank/DDBJ databases">
        <title>Deep-cultivation of Planctomycetes and their phenomic and genomic characterization uncovers novel biology.</title>
        <authorList>
            <person name="Wiegand S."/>
            <person name="Jogler M."/>
            <person name="Boedeker C."/>
            <person name="Pinto D."/>
            <person name="Vollmers J."/>
            <person name="Rivas-Marin E."/>
            <person name="Kohn T."/>
            <person name="Peeters S.H."/>
            <person name="Heuer A."/>
            <person name="Rast P."/>
            <person name="Oberbeckmann S."/>
            <person name="Bunk B."/>
            <person name="Jeske O."/>
            <person name="Meyerdierks A."/>
            <person name="Storesund J.E."/>
            <person name="Kallscheuer N."/>
            <person name="Luecker S."/>
            <person name="Lage O.M."/>
            <person name="Pohl T."/>
            <person name="Merkel B.J."/>
            <person name="Hornburger P."/>
            <person name="Mueller R.-W."/>
            <person name="Bruemmer F."/>
            <person name="Labrenz M."/>
            <person name="Spormann A.M."/>
            <person name="Op Den Camp H."/>
            <person name="Overmann J."/>
            <person name="Amann R."/>
            <person name="Jetten M.S.M."/>
            <person name="Mascher T."/>
            <person name="Medema M.H."/>
            <person name="Devos D.P."/>
            <person name="Kaster A.-K."/>
            <person name="Ovreas L."/>
            <person name="Rohde M."/>
            <person name="Galperin M.Y."/>
            <person name="Jogler C."/>
        </authorList>
    </citation>
    <scope>NUCLEOTIDE SEQUENCE [LARGE SCALE GENOMIC DNA]</scope>
    <source>
        <strain evidence="11 12">Pla111</strain>
    </source>
</reference>
<keyword evidence="5 9" id="KW-0808">Transferase</keyword>
<dbReference type="Proteomes" id="UP000318995">
    <property type="component" value="Unassembled WGS sequence"/>
</dbReference>
<dbReference type="AlphaFoldDB" id="A0A5C5WC27"/>
<gene>
    <name evidence="11" type="primary">leuA_1</name>
    <name evidence="11" type="ORF">Pla111_12450</name>
</gene>
<sequence>MTKIQLYDTTLRDGAQGEGVNFSLEDKVLIARRLDEMGFDFIEGGYPLSNPKDTEFFQRLAKEPLKRSRLCAFGMTRRRGVKAADDPGMKALADSQAPVITIVGKTSDFHVAEVLRVSEQENLDMIAETIAHFIGLDRQVIYDAEHFFDGWKRNPEYAAQTIKAAADAGAMLIAMCDTNGGSLPEEVARITKEAAAAVSIPLGIHTHNDAELANANSLASIDAGAVQVQGTINGLGERCGNADLISVAANLMLKKSGYEVLDPKQIERLTELSGFVYEVGNLLRRNNQPFVGPSAFAHKGGMHVHAVNRVAESYEHIPPESVGNRRRVLVSELSGRSNIIATTTKLGLAEDPALMNAVLEEVVRRENEGYQYEAAEASFALLVKRLADQFTPHFELVKYHVATESRGGAALTEATVKLLIHGADGQDQVEHRVAEGDGPVNALDGALRKALSGRFPQLREMSLVDYKVRVINSEAATAASVRVVIESRDADGETWGTVGVHENVIQASWEALVDSIEYKLCKDAAGS</sequence>
<name>A0A5C5WC27_9BACT</name>
<dbReference type="GO" id="GO:0003852">
    <property type="term" value="F:2-isopropylmalate synthase activity"/>
    <property type="evidence" value="ECO:0007669"/>
    <property type="project" value="InterPro"/>
</dbReference>
<evidence type="ECO:0000256" key="5">
    <source>
        <dbReference type="ARBA" id="ARBA00022679"/>
    </source>
</evidence>
<dbReference type="EC" id="2.3.3.21" evidence="8"/>
<comment type="caution">
    <text evidence="11">The sequence shown here is derived from an EMBL/GenBank/DDBJ whole genome shotgun (WGS) entry which is preliminary data.</text>
</comment>
<dbReference type="Gene3D" id="3.30.160.270">
    <property type="match status" value="1"/>
</dbReference>
<dbReference type="Pfam" id="PF08502">
    <property type="entry name" value="LeuA_dimer"/>
    <property type="match status" value="1"/>
</dbReference>
<dbReference type="UniPathway" id="UPA00047">
    <property type="reaction ID" value="UER00066"/>
</dbReference>
<evidence type="ECO:0000256" key="8">
    <source>
        <dbReference type="NCBIfam" id="TIGR00977"/>
    </source>
</evidence>
<dbReference type="InterPro" id="IPR000891">
    <property type="entry name" value="PYR_CT"/>
</dbReference>
<comment type="catalytic activity">
    <reaction evidence="7">
        <text>pyruvate + acetyl-CoA + H2O = (3R)-citramalate + CoA + H(+)</text>
        <dbReference type="Rhea" id="RHEA:19045"/>
        <dbReference type="ChEBI" id="CHEBI:15361"/>
        <dbReference type="ChEBI" id="CHEBI:15377"/>
        <dbReference type="ChEBI" id="CHEBI:15378"/>
        <dbReference type="ChEBI" id="CHEBI:30934"/>
        <dbReference type="ChEBI" id="CHEBI:57287"/>
        <dbReference type="ChEBI" id="CHEBI:57288"/>
        <dbReference type="EC" id="2.3.3.21"/>
    </reaction>
</comment>
<evidence type="ECO:0000256" key="7">
    <source>
        <dbReference type="ARBA" id="ARBA00048263"/>
    </source>
</evidence>
<dbReference type="Gene3D" id="3.20.20.70">
    <property type="entry name" value="Aldolase class I"/>
    <property type="match status" value="1"/>
</dbReference>
<keyword evidence="12" id="KW-1185">Reference proteome</keyword>
<keyword evidence="3" id="KW-0028">Amino-acid biosynthesis</keyword>
<keyword evidence="4" id="KW-0412">Isoleucine biosynthesis</keyword>
<dbReference type="InterPro" id="IPR002034">
    <property type="entry name" value="AIPM/Hcit_synth_CS"/>
</dbReference>
<dbReference type="GO" id="GO:0009097">
    <property type="term" value="P:isoleucine biosynthetic process"/>
    <property type="evidence" value="ECO:0007669"/>
    <property type="project" value="UniProtKB-UniRule"/>
</dbReference>
<dbReference type="GO" id="GO:0009098">
    <property type="term" value="P:L-leucine biosynthetic process"/>
    <property type="evidence" value="ECO:0007669"/>
    <property type="project" value="InterPro"/>
</dbReference>